<gene>
    <name evidence="1" type="ORF">V1478_018859</name>
</gene>
<keyword evidence="2" id="KW-1185">Reference proteome</keyword>
<proteinExistence type="predicted"/>
<comment type="caution">
    <text evidence="1">The sequence shown here is derived from an EMBL/GenBank/DDBJ whole genome shotgun (WGS) entry which is preliminary data.</text>
</comment>
<dbReference type="EMBL" id="JAUDFV010000173">
    <property type="protein sequence ID" value="KAL2711838.1"/>
    <property type="molecule type" value="Genomic_DNA"/>
</dbReference>
<protein>
    <submittedName>
        <fullName evidence="1">F-box only protein 22-like isoform X1</fullName>
    </submittedName>
</protein>
<sequence length="248" mass="28666">MWNSFLMKGKDLIVGMFFPKVPDVQISTLTFNKHPSKAGIYCEELKTLFDTSFNNAEQLKTIFEVSFGKDSHKTSCLILLHKYWRYDFLIPLNLLTCLKNWFPYARTSIWGGVVQKLSVCNMVYNSHVCKNNVECVVISISGTEMQTWPLCLDRWCDTEKKIEDKFKVFKDGVKFKKHSIGLMFTSDIRGSYLYNLESTIFKKFFPGVPLIEYFGNNAFGGELSEVTYERLEAVESVNTTAFMILTYN</sequence>
<name>A0ABD1ZTY4_VESSQ</name>
<dbReference type="AlphaFoldDB" id="A0ABD1ZTY4"/>
<organism evidence="1 2">
    <name type="scientific">Vespula squamosa</name>
    <name type="common">Southern yellow jacket</name>
    <name type="synonym">Wasp</name>
    <dbReference type="NCBI Taxonomy" id="30214"/>
    <lineage>
        <taxon>Eukaryota</taxon>
        <taxon>Metazoa</taxon>
        <taxon>Ecdysozoa</taxon>
        <taxon>Arthropoda</taxon>
        <taxon>Hexapoda</taxon>
        <taxon>Insecta</taxon>
        <taxon>Pterygota</taxon>
        <taxon>Neoptera</taxon>
        <taxon>Endopterygota</taxon>
        <taxon>Hymenoptera</taxon>
        <taxon>Apocrita</taxon>
        <taxon>Aculeata</taxon>
        <taxon>Vespoidea</taxon>
        <taxon>Vespidae</taxon>
        <taxon>Vespinae</taxon>
        <taxon>Vespula</taxon>
    </lineage>
</organism>
<reference evidence="1 2" key="1">
    <citation type="journal article" date="2024" name="Ann. Entomol. Soc. Am.">
        <title>Genomic analyses of the southern and eastern yellowjacket wasps (Hymenoptera: Vespidae) reveal evolutionary signatures of social life.</title>
        <authorList>
            <person name="Catto M.A."/>
            <person name="Caine P.B."/>
            <person name="Orr S.E."/>
            <person name="Hunt B.G."/>
            <person name="Goodisman M.A.D."/>
        </authorList>
    </citation>
    <scope>NUCLEOTIDE SEQUENCE [LARGE SCALE GENOMIC DNA]</scope>
    <source>
        <strain evidence="1">233</strain>
        <tissue evidence="1">Head and thorax</tissue>
    </source>
</reference>
<evidence type="ECO:0000313" key="2">
    <source>
        <dbReference type="Proteomes" id="UP001607302"/>
    </source>
</evidence>
<accession>A0ABD1ZTY4</accession>
<dbReference type="Proteomes" id="UP001607302">
    <property type="component" value="Unassembled WGS sequence"/>
</dbReference>
<evidence type="ECO:0000313" key="1">
    <source>
        <dbReference type="EMBL" id="KAL2711838.1"/>
    </source>
</evidence>